<accession>A0ABQ0QL97</accession>
<sequence>MPQAMALVGQRRDARDYDGMRDALSLAADAASQAGDVVQARSLKERSLASQAAAGRDGP</sequence>
<dbReference type="Proteomes" id="UP001062443">
    <property type="component" value="Unassembled WGS sequence"/>
</dbReference>
<evidence type="ECO:0000313" key="1">
    <source>
        <dbReference type="EMBL" id="GBR49151.1"/>
    </source>
</evidence>
<protein>
    <submittedName>
        <fullName evidence="1">Uncharacterized protein</fullName>
    </submittedName>
</protein>
<gene>
    <name evidence="1" type="ORF">AA106556_1949</name>
</gene>
<dbReference type="EMBL" id="BAQB01000097">
    <property type="protein sequence ID" value="GBR49151.1"/>
    <property type="molecule type" value="Genomic_DNA"/>
</dbReference>
<evidence type="ECO:0000313" key="2">
    <source>
        <dbReference type="Proteomes" id="UP001062443"/>
    </source>
</evidence>
<proteinExistence type="predicted"/>
<comment type="caution">
    <text evidence="1">The sequence shown here is derived from an EMBL/GenBank/DDBJ whole genome shotgun (WGS) entry which is preliminary data.</text>
</comment>
<keyword evidence="2" id="KW-1185">Reference proteome</keyword>
<reference evidence="1" key="1">
    <citation type="submission" date="2013-04" db="EMBL/GenBank/DDBJ databases">
        <title>The genome sequencing project of 58 acetic acid bacteria.</title>
        <authorList>
            <person name="Okamoto-Kainuma A."/>
            <person name="Ishikawa M."/>
            <person name="Umino S."/>
            <person name="Koizumi Y."/>
            <person name="Shiwa Y."/>
            <person name="Yoshikawa H."/>
            <person name="Matsutani M."/>
            <person name="Matsushita K."/>
        </authorList>
    </citation>
    <scope>NUCLEOTIDE SEQUENCE</scope>
    <source>
        <strain evidence="1">NBRC 106556</strain>
    </source>
</reference>
<name>A0ABQ0QL97_9PROT</name>
<organism evidence="1 2">
    <name type="scientific">Neokomagataea tanensis NBRC 106556</name>
    <dbReference type="NCBI Taxonomy" id="1223519"/>
    <lineage>
        <taxon>Bacteria</taxon>
        <taxon>Pseudomonadati</taxon>
        <taxon>Pseudomonadota</taxon>
        <taxon>Alphaproteobacteria</taxon>
        <taxon>Acetobacterales</taxon>
        <taxon>Acetobacteraceae</taxon>
        <taxon>Neokomagataea</taxon>
    </lineage>
</organism>